<feature type="region of interest" description="Disordered" evidence="1">
    <location>
        <begin position="1"/>
        <end position="120"/>
    </location>
</feature>
<reference evidence="2" key="1">
    <citation type="submission" date="2020-02" db="EMBL/GenBank/DDBJ databases">
        <authorList>
            <person name="Meier V. D."/>
        </authorList>
    </citation>
    <scope>NUCLEOTIDE SEQUENCE</scope>
    <source>
        <strain evidence="2">AVDCRST_MAG85</strain>
    </source>
</reference>
<organism evidence="2">
    <name type="scientific">uncultured Solirubrobacteraceae bacterium</name>
    <dbReference type="NCBI Taxonomy" id="1162706"/>
    <lineage>
        <taxon>Bacteria</taxon>
        <taxon>Bacillati</taxon>
        <taxon>Actinomycetota</taxon>
        <taxon>Thermoleophilia</taxon>
        <taxon>Solirubrobacterales</taxon>
        <taxon>Solirubrobacteraceae</taxon>
        <taxon>environmental samples</taxon>
    </lineage>
</organism>
<evidence type="ECO:0000256" key="1">
    <source>
        <dbReference type="SAM" id="MobiDB-lite"/>
    </source>
</evidence>
<name>A0A6J4TUV1_9ACTN</name>
<dbReference type="EMBL" id="CADCVT010000419">
    <property type="protein sequence ID" value="CAA9531600.1"/>
    <property type="molecule type" value="Genomic_DNA"/>
</dbReference>
<evidence type="ECO:0000313" key="2">
    <source>
        <dbReference type="EMBL" id="CAA9531600.1"/>
    </source>
</evidence>
<feature type="compositionally biased region" description="Basic and acidic residues" evidence="1">
    <location>
        <begin position="67"/>
        <end position="90"/>
    </location>
</feature>
<sequence length="157" mass="18018">GERQRSCQRQALHAGRPQRRRRHPQRQHDVRDARRRRLLSLRLGGRQAGKRDPLGLVPLDLAAGRQGRHERGLARLRPGDQRPPRQRRVDLAGGRQRERRRRRDRQLLRAPGPDVGHQGRRRTAAHFGAFKVSVSFDSTPDAPFNNDFLEPDPLGGV</sequence>
<proteinExistence type="predicted"/>
<dbReference type="AlphaFoldDB" id="A0A6J4TUV1"/>
<feature type="non-terminal residue" evidence="2">
    <location>
        <position position="1"/>
    </location>
</feature>
<accession>A0A6J4TUV1</accession>
<protein>
    <submittedName>
        <fullName evidence="2">Uncharacterized protein</fullName>
    </submittedName>
</protein>
<feature type="compositionally biased region" description="Basic residues" evidence="1">
    <location>
        <begin position="16"/>
        <end position="25"/>
    </location>
</feature>
<gene>
    <name evidence="2" type="ORF">AVDCRST_MAG85-3727</name>
</gene>
<feature type="non-terminal residue" evidence="2">
    <location>
        <position position="157"/>
    </location>
</feature>